<keyword evidence="14" id="KW-1185">Reference proteome</keyword>
<dbReference type="Proteomes" id="UP000515160">
    <property type="component" value="Chromosome X"/>
</dbReference>
<proteinExistence type="predicted"/>
<dbReference type="GO" id="GO:0016020">
    <property type="term" value="C:membrane"/>
    <property type="evidence" value="ECO:0007669"/>
    <property type="project" value="UniProtKB-SubCell"/>
</dbReference>
<keyword evidence="6 12" id="KW-1133">Transmembrane helix</keyword>
<dbReference type="PROSITE" id="PS51292">
    <property type="entry name" value="ZF_RING_CH"/>
    <property type="match status" value="1"/>
</dbReference>
<dbReference type="InterPro" id="IPR011016">
    <property type="entry name" value="Znf_RING-CH"/>
</dbReference>
<organism evidence="14 15">
    <name type="scientific">Drosophila albomicans</name>
    <name type="common">Fruit fly</name>
    <dbReference type="NCBI Taxonomy" id="7291"/>
    <lineage>
        <taxon>Eukaryota</taxon>
        <taxon>Metazoa</taxon>
        <taxon>Ecdysozoa</taxon>
        <taxon>Arthropoda</taxon>
        <taxon>Hexapoda</taxon>
        <taxon>Insecta</taxon>
        <taxon>Pterygota</taxon>
        <taxon>Neoptera</taxon>
        <taxon>Endopterygota</taxon>
        <taxon>Diptera</taxon>
        <taxon>Brachycera</taxon>
        <taxon>Muscomorpha</taxon>
        <taxon>Ephydroidea</taxon>
        <taxon>Drosophilidae</taxon>
        <taxon>Drosophila</taxon>
    </lineage>
</organism>
<dbReference type="PANTHER" id="PTHR46283">
    <property type="entry name" value="E3 UBIQUITIN-PROTEIN LIGASE MARCH5"/>
    <property type="match status" value="1"/>
</dbReference>
<evidence type="ECO:0000256" key="12">
    <source>
        <dbReference type="SAM" id="Phobius"/>
    </source>
</evidence>
<dbReference type="OrthoDB" id="5817083at2759"/>
<keyword evidence="5" id="KW-0862">Zinc</keyword>
<keyword evidence="4" id="KW-0863">Zinc-finger</keyword>
<keyword evidence="2 12" id="KW-0812">Transmembrane</keyword>
<evidence type="ECO:0000259" key="13">
    <source>
        <dbReference type="PROSITE" id="PS51292"/>
    </source>
</evidence>
<gene>
    <name evidence="15" type="primary">LOC117567383</name>
</gene>
<feature type="domain" description="RING-CH-type" evidence="13">
    <location>
        <begin position="18"/>
        <end position="87"/>
    </location>
</feature>
<reference evidence="15" key="1">
    <citation type="submission" date="2025-08" db="UniProtKB">
        <authorList>
            <consortium name="RefSeq"/>
        </authorList>
    </citation>
    <scope>IDENTIFICATION</scope>
    <source>
        <strain evidence="15">15112-1751.03</strain>
        <tissue evidence="15">Whole Adult</tissue>
    </source>
</reference>
<evidence type="ECO:0000256" key="5">
    <source>
        <dbReference type="ARBA" id="ARBA00022833"/>
    </source>
</evidence>
<dbReference type="RefSeq" id="XP_034103226.1">
    <property type="nucleotide sequence ID" value="XM_034247335.1"/>
</dbReference>
<accession>A0A6P8WHP9</accession>
<evidence type="ECO:0000256" key="9">
    <source>
        <dbReference type="ARBA" id="ARBA00043044"/>
    </source>
</evidence>
<protein>
    <recommendedName>
        <fullName evidence="8">E3 ubiquitin-protein ligase MARCHF5</fullName>
    </recommendedName>
    <alternativeName>
        <fullName evidence="10">Membrane-associated RING finger protein 5</fullName>
    </alternativeName>
    <alternativeName>
        <fullName evidence="9">Membrane-associated RING-CH protein V</fullName>
    </alternativeName>
    <alternativeName>
        <fullName evidence="11">RING-type E3 ubiquitin transferase MARCHF5</fullName>
    </alternativeName>
</protein>
<evidence type="ECO:0000256" key="8">
    <source>
        <dbReference type="ARBA" id="ARBA00040151"/>
    </source>
</evidence>
<feature type="transmembrane region" description="Helical" evidence="12">
    <location>
        <begin position="229"/>
        <end position="250"/>
    </location>
</feature>
<dbReference type="GeneID" id="117567383"/>
<evidence type="ECO:0000256" key="6">
    <source>
        <dbReference type="ARBA" id="ARBA00022989"/>
    </source>
</evidence>
<evidence type="ECO:0000313" key="14">
    <source>
        <dbReference type="Proteomes" id="UP000515160"/>
    </source>
</evidence>
<dbReference type="SMART" id="SM00744">
    <property type="entry name" value="RINGv"/>
    <property type="match status" value="1"/>
</dbReference>
<feature type="transmembrane region" description="Helical" evidence="12">
    <location>
        <begin position="193"/>
        <end position="217"/>
    </location>
</feature>
<dbReference type="SUPFAM" id="SSF57850">
    <property type="entry name" value="RING/U-box"/>
    <property type="match status" value="1"/>
</dbReference>
<evidence type="ECO:0000256" key="10">
    <source>
        <dbReference type="ARBA" id="ARBA00043185"/>
    </source>
</evidence>
<dbReference type="Pfam" id="PF12906">
    <property type="entry name" value="RINGv"/>
    <property type="match status" value="1"/>
</dbReference>
<evidence type="ECO:0000256" key="1">
    <source>
        <dbReference type="ARBA" id="ARBA00004141"/>
    </source>
</evidence>
<evidence type="ECO:0000256" key="4">
    <source>
        <dbReference type="ARBA" id="ARBA00022771"/>
    </source>
</evidence>
<comment type="subcellular location">
    <subcellularLocation>
        <location evidence="1">Membrane</location>
        <topology evidence="1">Multi-pass membrane protein</topology>
    </subcellularLocation>
</comment>
<evidence type="ECO:0000256" key="2">
    <source>
        <dbReference type="ARBA" id="ARBA00022692"/>
    </source>
</evidence>
<dbReference type="CDD" id="cd16701">
    <property type="entry name" value="RING_CH-C4HC3_MARCH5"/>
    <property type="match status" value="1"/>
</dbReference>
<name>A0A6P8WHP9_DROAB</name>
<keyword evidence="7 12" id="KW-0472">Membrane</keyword>
<evidence type="ECO:0000256" key="3">
    <source>
        <dbReference type="ARBA" id="ARBA00022723"/>
    </source>
</evidence>
<feature type="transmembrane region" description="Helical" evidence="12">
    <location>
        <begin position="111"/>
        <end position="131"/>
    </location>
</feature>
<sequence length="412" mass="47044">MSTPQHQQQQHHLDDQEELPFEERTCWICLASEAENRRAIWLHPCQCRGSTKWVHESCLSRWIDEKQNGDTRMRVSCMQCRVEYLIMFPKISRIGMLLESMQDLIRQCSPFLAVSIFLMSVYWTAVTYGGLTVLQVCGHQRGMELLEKGDPFFVLLALPFIPVGLVLSRLVRWEDAMLRLWHNRRSVLRKLPLINWLCGGLANTTTTTTTTTSLAALPHPPLPEEPFDVARTFCGAILLPTISTLMGVVLYSKVQVPLHRTLLGGITFIGLKGAFKIYLRQRQYLYRTRRHIVDYTEENLRVYGDNSQAQALRQNAGYQDADADDENEDEEQEQLNELLNADDDVEQVDEHEMDMIMSTFGRVSIATQTTNTAFGTSIDTGTDTDSDDAEDVRDHLVVTVPDRPFSLLSSER</sequence>
<dbReference type="InterPro" id="IPR013083">
    <property type="entry name" value="Znf_RING/FYVE/PHD"/>
</dbReference>
<evidence type="ECO:0000313" key="15">
    <source>
        <dbReference type="RefSeq" id="XP_034103226.1"/>
    </source>
</evidence>
<dbReference type="GO" id="GO:0008270">
    <property type="term" value="F:zinc ion binding"/>
    <property type="evidence" value="ECO:0007669"/>
    <property type="project" value="UniProtKB-KW"/>
</dbReference>
<dbReference type="Gene3D" id="3.30.40.10">
    <property type="entry name" value="Zinc/RING finger domain, C3HC4 (zinc finger)"/>
    <property type="match status" value="1"/>
</dbReference>
<evidence type="ECO:0000256" key="11">
    <source>
        <dbReference type="ARBA" id="ARBA00043231"/>
    </source>
</evidence>
<evidence type="ECO:0000256" key="7">
    <source>
        <dbReference type="ARBA" id="ARBA00023136"/>
    </source>
</evidence>
<dbReference type="AlphaFoldDB" id="A0A6P8WHP9"/>
<keyword evidence="3" id="KW-0479">Metal-binding</keyword>
<feature type="transmembrane region" description="Helical" evidence="12">
    <location>
        <begin position="151"/>
        <end position="172"/>
    </location>
</feature>